<organism evidence="10 11">
    <name type="scientific">Lachancea lanzarotensis</name>
    <dbReference type="NCBI Taxonomy" id="1245769"/>
    <lineage>
        <taxon>Eukaryota</taxon>
        <taxon>Fungi</taxon>
        <taxon>Dikarya</taxon>
        <taxon>Ascomycota</taxon>
        <taxon>Saccharomycotina</taxon>
        <taxon>Saccharomycetes</taxon>
        <taxon>Saccharomycetales</taxon>
        <taxon>Saccharomycetaceae</taxon>
        <taxon>Lachancea</taxon>
    </lineage>
</organism>
<proteinExistence type="predicted"/>
<dbReference type="InterPro" id="IPR054494">
    <property type="entry name" value="COG2_C"/>
</dbReference>
<dbReference type="GO" id="GO:0000425">
    <property type="term" value="P:pexophagy"/>
    <property type="evidence" value="ECO:0007669"/>
    <property type="project" value="EnsemblFungi"/>
</dbReference>
<feature type="domain" description="Conserved oligomeric Golgi complex subunit 2 N-terminal" evidence="8">
    <location>
        <begin position="28"/>
        <end position="89"/>
    </location>
</feature>
<dbReference type="AlphaFoldDB" id="A0A0C7N1C3"/>
<evidence type="ECO:0000256" key="1">
    <source>
        <dbReference type="ARBA" id="ARBA00004395"/>
    </source>
</evidence>
<evidence type="ECO:0000259" key="9">
    <source>
        <dbReference type="Pfam" id="PF22431"/>
    </source>
</evidence>
<gene>
    <name evidence="10" type="ORF">LALA0_S01e08328g</name>
</gene>
<dbReference type="OrthoDB" id="4034328at2759"/>
<dbReference type="Pfam" id="PF22431">
    <property type="entry name" value="COG2p_C"/>
    <property type="match status" value="1"/>
</dbReference>
<evidence type="ECO:0000259" key="8">
    <source>
        <dbReference type="Pfam" id="PF06148"/>
    </source>
</evidence>
<keyword evidence="4" id="KW-0653">Protein transport</keyword>
<evidence type="ECO:0000256" key="3">
    <source>
        <dbReference type="ARBA" id="ARBA00022448"/>
    </source>
</evidence>
<dbReference type="GO" id="GO:0000301">
    <property type="term" value="P:retrograde transport, vesicle recycling within Golgi"/>
    <property type="evidence" value="ECO:0007669"/>
    <property type="project" value="EnsemblFungi"/>
</dbReference>
<dbReference type="GO" id="GO:0017119">
    <property type="term" value="C:Golgi transport complex"/>
    <property type="evidence" value="ECO:0007669"/>
    <property type="project" value="EnsemblFungi"/>
</dbReference>
<dbReference type="GO" id="GO:0006888">
    <property type="term" value="P:endoplasmic reticulum to Golgi vesicle-mediated transport"/>
    <property type="evidence" value="ECO:0007669"/>
    <property type="project" value="EnsemblFungi"/>
</dbReference>
<dbReference type="Pfam" id="PF06148">
    <property type="entry name" value="COG2_N"/>
    <property type="match status" value="1"/>
</dbReference>
<dbReference type="GeneID" id="34683713"/>
<dbReference type="Proteomes" id="UP000054304">
    <property type="component" value="Unassembled WGS sequence"/>
</dbReference>
<keyword evidence="5" id="KW-0333">Golgi apparatus</keyword>
<protein>
    <recommendedName>
        <fullName evidence="2">Conserved oligomeric Golgi complex subunit 2</fullName>
    </recommendedName>
    <alternativeName>
        <fullName evidence="7">Component of oligomeric Golgi complex 2</fullName>
    </alternativeName>
</protein>
<keyword evidence="3" id="KW-0813">Transport</keyword>
<dbReference type="InterPro" id="IPR024602">
    <property type="entry name" value="COG_su2_N"/>
</dbReference>
<keyword evidence="6" id="KW-0472">Membrane</keyword>
<dbReference type="EMBL" id="LN736360">
    <property type="protein sequence ID" value="CEP60332.1"/>
    <property type="molecule type" value="Genomic_DNA"/>
</dbReference>
<evidence type="ECO:0000313" key="10">
    <source>
        <dbReference type="EMBL" id="CEP60332.1"/>
    </source>
</evidence>
<sequence>MDLFDESWDLPVTKNINRDLFTSYEDGEVFDVDSFLLDNNFHYAPLDTLSKDLTLLTQEMDHALLEASSESYKDFVNLCDQFSDTAETRPELQNVKLDLTQFLNKLRKLTETDILNTKEVVKDTVDYLETLDKLVAVLADTKALNSGLQLGEKLCNVLNSLCADNQTGNIEFALCGQVLTQLHHITTKAHTTLQNLQQIDSPMIVQLRSGYHSIIVEFRACLHVMCDKCVANPNETKELVSQLSDMLLTEH</sequence>
<evidence type="ECO:0000313" key="11">
    <source>
        <dbReference type="Proteomes" id="UP000054304"/>
    </source>
</evidence>
<dbReference type="STRING" id="1245769.A0A0C7N1C3"/>
<evidence type="ECO:0000256" key="4">
    <source>
        <dbReference type="ARBA" id="ARBA00022927"/>
    </source>
</evidence>
<evidence type="ECO:0000256" key="2">
    <source>
        <dbReference type="ARBA" id="ARBA00020977"/>
    </source>
</evidence>
<evidence type="ECO:0000256" key="6">
    <source>
        <dbReference type="ARBA" id="ARBA00023136"/>
    </source>
</evidence>
<evidence type="ECO:0000256" key="5">
    <source>
        <dbReference type="ARBA" id="ARBA00023034"/>
    </source>
</evidence>
<dbReference type="GO" id="GO:0032258">
    <property type="term" value="P:cytoplasm to vacuole targeting by the Cvt pathway"/>
    <property type="evidence" value="ECO:0007669"/>
    <property type="project" value="EnsemblFungi"/>
</dbReference>
<name>A0A0C7N1C3_9SACH</name>
<evidence type="ECO:0000256" key="7">
    <source>
        <dbReference type="ARBA" id="ARBA00031344"/>
    </source>
</evidence>
<dbReference type="GO" id="GO:0000139">
    <property type="term" value="C:Golgi membrane"/>
    <property type="evidence" value="ECO:0007669"/>
    <property type="project" value="UniProtKB-SubCell"/>
</dbReference>
<comment type="subcellular location">
    <subcellularLocation>
        <location evidence="1">Golgi apparatus membrane</location>
        <topology evidence="1">Peripheral membrane protein</topology>
    </subcellularLocation>
</comment>
<dbReference type="Gene3D" id="1.20.58.1240">
    <property type="match status" value="1"/>
</dbReference>
<reference evidence="10 11" key="1">
    <citation type="submission" date="2014-12" db="EMBL/GenBank/DDBJ databases">
        <authorList>
            <person name="Neuveglise Cecile"/>
        </authorList>
    </citation>
    <scope>NUCLEOTIDE SEQUENCE [LARGE SCALE GENOMIC DNA]</scope>
    <source>
        <strain evidence="10 11">CBS 12615</strain>
    </source>
</reference>
<dbReference type="RefSeq" id="XP_022626576.1">
    <property type="nucleotide sequence ID" value="XM_022774483.1"/>
</dbReference>
<accession>A0A0C7N1C3</accession>
<dbReference type="HOGENOM" id="CLU_095072_0_0_1"/>
<feature type="domain" description="Conserved oligomeric Golgi complex subunit 2 C-terminal" evidence="9">
    <location>
        <begin position="98"/>
        <end position="239"/>
    </location>
</feature>
<keyword evidence="11" id="KW-1185">Reference proteome</keyword>